<protein>
    <submittedName>
        <fullName evidence="1">Uncharacterized protein</fullName>
    </submittedName>
</protein>
<evidence type="ECO:0000313" key="1">
    <source>
        <dbReference type="EMBL" id="GFU47371.1"/>
    </source>
</evidence>
<keyword evidence="2" id="KW-1185">Reference proteome</keyword>
<organism evidence="1 2">
    <name type="scientific">Nephila pilipes</name>
    <name type="common">Giant wood spider</name>
    <name type="synonym">Nephila maculata</name>
    <dbReference type="NCBI Taxonomy" id="299642"/>
    <lineage>
        <taxon>Eukaryota</taxon>
        <taxon>Metazoa</taxon>
        <taxon>Ecdysozoa</taxon>
        <taxon>Arthropoda</taxon>
        <taxon>Chelicerata</taxon>
        <taxon>Arachnida</taxon>
        <taxon>Araneae</taxon>
        <taxon>Araneomorphae</taxon>
        <taxon>Entelegynae</taxon>
        <taxon>Araneoidea</taxon>
        <taxon>Nephilidae</taxon>
        <taxon>Nephila</taxon>
    </lineage>
</organism>
<dbReference type="AlphaFoldDB" id="A0A8X6QZB0"/>
<gene>
    <name evidence="1" type="ORF">NPIL_82321</name>
</gene>
<accession>A0A8X6QZB0</accession>
<dbReference type="Proteomes" id="UP000887013">
    <property type="component" value="Unassembled WGS sequence"/>
</dbReference>
<name>A0A8X6QZB0_NEPPI</name>
<reference evidence="1" key="1">
    <citation type="submission" date="2020-08" db="EMBL/GenBank/DDBJ databases">
        <title>Multicomponent nature underlies the extraordinary mechanical properties of spider dragline silk.</title>
        <authorList>
            <person name="Kono N."/>
            <person name="Nakamura H."/>
            <person name="Mori M."/>
            <person name="Yoshida Y."/>
            <person name="Ohtoshi R."/>
            <person name="Malay A.D."/>
            <person name="Moran D.A.P."/>
            <person name="Tomita M."/>
            <person name="Numata K."/>
            <person name="Arakawa K."/>
        </authorList>
    </citation>
    <scope>NUCLEOTIDE SEQUENCE</scope>
</reference>
<proteinExistence type="predicted"/>
<evidence type="ECO:0000313" key="2">
    <source>
        <dbReference type="Proteomes" id="UP000887013"/>
    </source>
</evidence>
<comment type="caution">
    <text evidence="1">The sequence shown here is derived from an EMBL/GenBank/DDBJ whole genome shotgun (WGS) entry which is preliminary data.</text>
</comment>
<dbReference type="EMBL" id="BMAW01086450">
    <property type="protein sequence ID" value="GFU47371.1"/>
    <property type="molecule type" value="Genomic_DNA"/>
</dbReference>
<sequence>MNAFAPPHEVQDQYYKLRRLRGRDDGPICRESWREAGSCDAVVSGEESSLRHQPASIRHFLDPSVPEITIWPCLIPPKAHDCRSQHPTVDLSQAIALPIPSYW</sequence>